<dbReference type="EMBL" id="BAABHS010000043">
    <property type="protein sequence ID" value="GAA4991440.1"/>
    <property type="molecule type" value="Genomic_DNA"/>
</dbReference>
<comment type="caution">
    <text evidence="1">The sequence shown here is derived from an EMBL/GenBank/DDBJ whole genome shotgun (WGS) entry which is preliminary data.</text>
</comment>
<sequence length="335" mass="36290">MGPSVDRAHAYGAWGEIAGCLASGVGRRIPLDRGAPYVEYFVDDHAARVGLRVEIRPGDRLPSSPMAAIRVAKVQQDGRRLMELSTTESGLFRDFHDLLAGVAERVRAGTAPTLALTQTLRSWSELLARIGGLPASERLGLLGELHVLERLATVYGWPTAVEAWRAGAGEEHDFGLPEADLEVKTTALERRVHHIGSTTQLVPTPGRELLFCSLQFTRGGAAGTSLAERIEGVRKRIGVEAPAMFEAFEAALRSWGWLPEHARLPDERWVLRTSPLMLAVDAAFPRLTPDAFDLPVAVRSRLVDVSYRIDVTDMAPAGGAVASLFSDVARGGFEG</sequence>
<evidence type="ECO:0000313" key="2">
    <source>
        <dbReference type="Proteomes" id="UP001500466"/>
    </source>
</evidence>
<dbReference type="Proteomes" id="UP001500466">
    <property type="component" value="Unassembled WGS sequence"/>
</dbReference>
<dbReference type="RefSeq" id="WP_345680257.1">
    <property type="nucleotide sequence ID" value="NZ_BAABHS010000043.1"/>
</dbReference>
<accession>A0ABP9I9J5</accession>
<protein>
    <recommendedName>
        <fullName evidence="3">PD-(D/E)XK family member</fullName>
    </recommendedName>
</protein>
<name>A0ABP9I9J5_9ACTN</name>
<proteinExistence type="predicted"/>
<organism evidence="1 2">
    <name type="scientific">Yinghuangia aomiensis</name>
    <dbReference type="NCBI Taxonomy" id="676205"/>
    <lineage>
        <taxon>Bacteria</taxon>
        <taxon>Bacillati</taxon>
        <taxon>Actinomycetota</taxon>
        <taxon>Actinomycetes</taxon>
        <taxon>Kitasatosporales</taxon>
        <taxon>Streptomycetaceae</taxon>
        <taxon>Yinghuangia</taxon>
    </lineage>
</organism>
<evidence type="ECO:0008006" key="3">
    <source>
        <dbReference type="Google" id="ProtNLM"/>
    </source>
</evidence>
<evidence type="ECO:0000313" key="1">
    <source>
        <dbReference type="EMBL" id="GAA4991440.1"/>
    </source>
</evidence>
<reference evidence="2" key="1">
    <citation type="journal article" date="2019" name="Int. J. Syst. Evol. Microbiol.">
        <title>The Global Catalogue of Microorganisms (GCM) 10K type strain sequencing project: providing services to taxonomists for standard genome sequencing and annotation.</title>
        <authorList>
            <consortium name="The Broad Institute Genomics Platform"/>
            <consortium name="The Broad Institute Genome Sequencing Center for Infectious Disease"/>
            <person name="Wu L."/>
            <person name="Ma J."/>
        </authorList>
    </citation>
    <scope>NUCLEOTIDE SEQUENCE [LARGE SCALE GENOMIC DNA]</scope>
    <source>
        <strain evidence="2">JCM 17986</strain>
    </source>
</reference>
<keyword evidence="2" id="KW-1185">Reference proteome</keyword>
<dbReference type="InterPro" id="IPR025534">
    <property type="entry name" value="DUF4420"/>
</dbReference>
<gene>
    <name evidence="1" type="ORF">GCM10023205_74390</name>
</gene>
<dbReference type="Pfam" id="PF14390">
    <property type="entry name" value="DUF4420"/>
    <property type="match status" value="1"/>
</dbReference>